<dbReference type="PANTHER" id="PTHR21448:SF0">
    <property type="entry name" value="PROTEIN PHOSPHATASE 1 REGULATORY SUBUNIT 21"/>
    <property type="match status" value="1"/>
</dbReference>
<keyword evidence="5" id="KW-1185">Reference proteome</keyword>
<reference evidence="4" key="1">
    <citation type="submission" date="2021-04" db="EMBL/GenBank/DDBJ databases">
        <authorList>
            <consortium name="Wellcome Sanger Institute Data Sharing"/>
        </authorList>
    </citation>
    <scope>NUCLEOTIDE SEQUENCE [LARGE SCALE GENOMIC DNA]</scope>
</reference>
<dbReference type="GeneTree" id="ENSGT00390000006820"/>
<dbReference type="PANTHER" id="PTHR21448">
    <property type="entry name" value="SMOOTH MUSCLE MYOSIN HEAVY CHAIN-RELATED"/>
    <property type="match status" value="1"/>
</dbReference>
<reference evidence="4" key="3">
    <citation type="submission" date="2025-09" db="UniProtKB">
        <authorList>
            <consortium name="Ensembl"/>
        </authorList>
    </citation>
    <scope>IDENTIFICATION</scope>
</reference>
<evidence type="ECO:0000259" key="3">
    <source>
        <dbReference type="Pfam" id="PF21636"/>
    </source>
</evidence>
<feature type="domain" description="Protein phosphatase 1 regulatory subunit 21 six-helix bundle" evidence="2">
    <location>
        <begin position="19"/>
        <end position="263"/>
    </location>
</feature>
<dbReference type="Pfam" id="PF21636">
    <property type="entry name" value="PPP1R21_C"/>
    <property type="match status" value="1"/>
</dbReference>
<feature type="domain" description="Protein phosphatase 1 regulatory subunit 21 C-terminal" evidence="3">
    <location>
        <begin position="374"/>
        <end position="503"/>
    </location>
</feature>
<accession>A0A671YJR8</accession>
<keyword evidence="1" id="KW-0175">Coiled coil</keyword>
<dbReference type="GO" id="GO:0005769">
    <property type="term" value="C:early endosome"/>
    <property type="evidence" value="ECO:0007669"/>
    <property type="project" value="TreeGrafter"/>
</dbReference>
<reference evidence="4" key="2">
    <citation type="submission" date="2025-08" db="UniProtKB">
        <authorList>
            <consortium name="Ensembl"/>
        </authorList>
    </citation>
    <scope>IDENTIFICATION</scope>
</reference>
<evidence type="ECO:0000256" key="1">
    <source>
        <dbReference type="SAM" id="Coils"/>
    </source>
</evidence>
<proteinExistence type="predicted"/>
<gene>
    <name evidence="4" type="primary">PPP1R21</name>
    <name evidence="4" type="synonym">ppp1r21</name>
</gene>
<sequence length="547" mass="61546">MVSGTLTSDPGELHIWRIHFIQDLVAALLNFHSYTEQRVHIYPRDSSIEPISPLNQKFSQYLHENAAYVRPLEDSFLQLHQSITEDTVTVLETVVKLKSFADNFSSYTHFLQKILPYQLKSLEEECEAPLCTAALTAKNQELQGDMKRVTSVFEKLQSYINILALPSVRQDAMLPSSTSAVFTQLAACLHSLHDAIKEMSKHYNQKAGLEQELPTITQKLCTTSECLLGSLGSLTSSTGKIATFFSNNLDFFTSPGYSPRGGTVTLNPLQAESMLANKKKAAAYMYAIKKPRPQSVPYREALSNRRILTSSTESREGLTQQVQQSQEKIARLEQEKEHWLLEAQLGKVRLEKENQRIADLEAQLAAALGGSPNTQAAAASTLAQSHEEVGDEDSREQLIKTHYMARVGELTTQLQISDSKAVHFHSECRALAKRLAIAEKSRETLSEEVKRANQNITRLQDELTTTKRSYEDQLSMMSDHLCSMNETLSKQREEIDTLKLGSKVQHLDFCYVCFNPFLFELLSKMLPFEMFAFLSGLFSAVTSFHSI</sequence>
<dbReference type="InterPro" id="IPR049372">
    <property type="entry name" value="PPP1R21_C"/>
</dbReference>
<name>A0A671YJR8_SPAAU</name>
<feature type="coiled-coil region" evidence="1">
    <location>
        <begin position="315"/>
        <end position="370"/>
    </location>
</feature>
<dbReference type="Pfam" id="PF10212">
    <property type="entry name" value="PPP1R21_helical"/>
    <property type="match status" value="1"/>
</dbReference>
<evidence type="ECO:0000313" key="4">
    <source>
        <dbReference type="Ensembl" id="ENSSAUP00010063601.1"/>
    </source>
</evidence>
<dbReference type="InterPro" id="IPR040024">
    <property type="entry name" value="PPP1R21"/>
</dbReference>
<dbReference type="Ensembl" id="ENSSAUT00010066651.1">
    <property type="protein sequence ID" value="ENSSAUP00010063601.1"/>
    <property type="gene ID" value="ENSSAUG00010025560.1"/>
</dbReference>
<organism evidence="4 5">
    <name type="scientific">Sparus aurata</name>
    <name type="common">Gilthead sea bream</name>
    <dbReference type="NCBI Taxonomy" id="8175"/>
    <lineage>
        <taxon>Eukaryota</taxon>
        <taxon>Metazoa</taxon>
        <taxon>Chordata</taxon>
        <taxon>Craniata</taxon>
        <taxon>Vertebrata</taxon>
        <taxon>Euteleostomi</taxon>
        <taxon>Actinopterygii</taxon>
        <taxon>Neopterygii</taxon>
        <taxon>Teleostei</taxon>
        <taxon>Neoteleostei</taxon>
        <taxon>Acanthomorphata</taxon>
        <taxon>Eupercaria</taxon>
        <taxon>Spariformes</taxon>
        <taxon>Sparidae</taxon>
        <taxon>Sparus</taxon>
    </lineage>
</organism>
<evidence type="ECO:0000313" key="5">
    <source>
        <dbReference type="Proteomes" id="UP000472265"/>
    </source>
</evidence>
<feature type="coiled-coil region" evidence="1">
    <location>
        <begin position="428"/>
        <end position="469"/>
    </location>
</feature>
<dbReference type="GO" id="GO:0016020">
    <property type="term" value="C:membrane"/>
    <property type="evidence" value="ECO:0007669"/>
    <property type="project" value="TreeGrafter"/>
</dbReference>
<dbReference type="InterPro" id="IPR019348">
    <property type="entry name" value="PPP1R21_six_helix"/>
</dbReference>
<dbReference type="AlphaFoldDB" id="A0A671YJR8"/>
<evidence type="ECO:0000259" key="2">
    <source>
        <dbReference type="Pfam" id="PF10212"/>
    </source>
</evidence>
<dbReference type="Proteomes" id="UP000472265">
    <property type="component" value="Chromosome 15"/>
</dbReference>
<protein>
    <submittedName>
        <fullName evidence="4">Protein phosphatase 1, regulatory subunit 21</fullName>
    </submittedName>
</protein>